<comment type="caution">
    <text evidence="1">The sequence shown here is derived from an EMBL/GenBank/DDBJ whole genome shotgun (WGS) entry which is preliminary data.</text>
</comment>
<dbReference type="AlphaFoldDB" id="A0A816CL16"/>
<gene>
    <name evidence="1" type="ORF">GPM918_LOCUS43881</name>
    <name evidence="2" type="ORF">SRO942_LOCUS45517</name>
</gene>
<proteinExistence type="predicted"/>
<dbReference type="OrthoDB" id="10045152at2759"/>
<organism evidence="1 3">
    <name type="scientific">Didymodactylos carnosus</name>
    <dbReference type="NCBI Taxonomy" id="1234261"/>
    <lineage>
        <taxon>Eukaryota</taxon>
        <taxon>Metazoa</taxon>
        <taxon>Spiralia</taxon>
        <taxon>Gnathifera</taxon>
        <taxon>Rotifera</taxon>
        <taxon>Eurotatoria</taxon>
        <taxon>Bdelloidea</taxon>
        <taxon>Philodinida</taxon>
        <taxon>Philodinidae</taxon>
        <taxon>Didymodactylos</taxon>
    </lineage>
</organism>
<evidence type="ECO:0000313" key="2">
    <source>
        <dbReference type="EMBL" id="CAF4515529.1"/>
    </source>
</evidence>
<protein>
    <submittedName>
        <fullName evidence="1">Uncharacterized protein</fullName>
    </submittedName>
</protein>
<dbReference type="EMBL" id="CAJNOQ010041368">
    <property type="protein sequence ID" value="CAF1623485.1"/>
    <property type="molecule type" value="Genomic_DNA"/>
</dbReference>
<reference evidence="1" key="1">
    <citation type="submission" date="2021-02" db="EMBL/GenBank/DDBJ databases">
        <authorList>
            <person name="Nowell W R."/>
        </authorList>
    </citation>
    <scope>NUCLEOTIDE SEQUENCE</scope>
</reference>
<dbReference type="Proteomes" id="UP000663829">
    <property type="component" value="Unassembled WGS sequence"/>
</dbReference>
<dbReference type="EMBL" id="CAJOBC010108678">
    <property type="protein sequence ID" value="CAF4515529.1"/>
    <property type="molecule type" value="Genomic_DNA"/>
</dbReference>
<name>A0A816CL16_9BILA</name>
<sequence length="164" mass="19855">MYLDNLMIRCVIRQMMALALVPEQYVQSLFVDLGEELNDDVREELANLFKYFNDQWMRQISMWNVCEVLDKTNNFSEGYNHRFKRRIHNSHPNIWAFIDSIRKEVDTVHDIIIQINSGMRPRTKRPKSRIVEQRMKELYDRFHNNQITVHDLLRRLSFFVAHAK</sequence>
<dbReference type="Proteomes" id="UP000681722">
    <property type="component" value="Unassembled WGS sequence"/>
</dbReference>
<evidence type="ECO:0000313" key="1">
    <source>
        <dbReference type="EMBL" id="CAF1623485.1"/>
    </source>
</evidence>
<accession>A0A816CL16</accession>
<evidence type="ECO:0000313" key="3">
    <source>
        <dbReference type="Proteomes" id="UP000663829"/>
    </source>
</evidence>
<keyword evidence="3" id="KW-1185">Reference proteome</keyword>